<dbReference type="InterPro" id="IPR036188">
    <property type="entry name" value="FAD/NAD-bd_sf"/>
</dbReference>
<dbReference type="GO" id="GO:0033765">
    <property type="term" value="F:steroid dehydrogenase activity, acting on the CH-CH group of donors"/>
    <property type="evidence" value="ECO:0007669"/>
    <property type="project" value="UniProtKB-ARBA"/>
</dbReference>
<dbReference type="GO" id="GO:0009055">
    <property type="term" value="F:electron transfer activity"/>
    <property type="evidence" value="ECO:0007669"/>
    <property type="project" value="TreeGrafter"/>
</dbReference>
<dbReference type="PANTHER" id="PTHR11632">
    <property type="entry name" value="SUCCINATE DEHYDROGENASE 2 FLAVOPROTEIN SUBUNIT"/>
    <property type="match status" value="1"/>
</dbReference>
<evidence type="ECO:0000256" key="1">
    <source>
        <dbReference type="ARBA" id="ARBA00022630"/>
    </source>
</evidence>
<accession>A0A3N5AXI7</accession>
<dbReference type="AlphaFoldDB" id="A0A3N5AXI7"/>
<dbReference type="OrthoDB" id="9806724at2"/>
<keyword evidence="5" id="KW-1185">Reference proteome</keyword>
<proteinExistence type="predicted"/>
<dbReference type="InterPro" id="IPR037099">
    <property type="entry name" value="Fum_R/Succ_DH_flav-like_C_sf"/>
</dbReference>
<dbReference type="Gene3D" id="3.50.50.60">
    <property type="entry name" value="FAD/NAD(P)-binding domain"/>
    <property type="match status" value="1"/>
</dbReference>
<dbReference type="SUPFAM" id="SSF56425">
    <property type="entry name" value="Succinate dehydrogenase/fumarate reductase flavoprotein, catalytic domain"/>
    <property type="match status" value="1"/>
</dbReference>
<keyword evidence="1" id="KW-0285">Flavoprotein</keyword>
<dbReference type="GO" id="GO:0050660">
    <property type="term" value="F:flavin adenine dinucleotide binding"/>
    <property type="evidence" value="ECO:0007669"/>
    <property type="project" value="TreeGrafter"/>
</dbReference>
<evidence type="ECO:0000313" key="5">
    <source>
        <dbReference type="Proteomes" id="UP000282654"/>
    </source>
</evidence>
<name>A0A3N5AXI7_9THEO</name>
<organism evidence="4 5">
    <name type="scientific">Thermodesulfitimonas autotrophica</name>
    <dbReference type="NCBI Taxonomy" id="1894989"/>
    <lineage>
        <taxon>Bacteria</taxon>
        <taxon>Bacillati</taxon>
        <taxon>Bacillota</taxon>
        <taxon>Clostridia</taxon>
        <taxon>Thermoanaerobacterales</taxon>
        <taxon>Thermoanaerobacteraceae</taxon>
        <taxon>Thermodesulfitimonas</taxon>
    </lineage>
</organism>
<comment type="caution">
    <text evidence="4">The sequence shown here is derived from an EMBL/GenBank/DDBJ whole genome shotgun (WGS) entry which is preliminary data.</text>
</comment>
<evidence type="ECO:0000256" key="2">
    <source>
        <dbReference type="ARBA" id="ARBA00023002"/>
    </source>
</evidence>
<dbReference type="InterPro" id="IPR030664">
    <property type="entry name" value="SdhA/FrdA/AprA"/>
</dbReference>
<dbReference type="GO" id="GO:0005886">
    <property type="term" value="C:plasma membrane"/>
    <property type="evidence" value="ECO:0007669"/>
    <property type="project" value="TreeGrafter"/>
</dbReference>
<protein>
    <submittedName>
        <fullName evidence="4">Dissimilatory adenylylsulfate reductase alpha subunit</fullName>
    </submittedName>
</protein>
<dbReference type="SUPFAM" id="SSF51905">
    <property type="entry name" value="FAD/NAD(P)-binding domain"/>
    <property type="match status" value="1"/>
</dbReference>
<dbReference type="GO" id="GO:0009061">
    <property type="term" value="P:anaerobic respiration"/>
    <property type="evidence" value="ECO:0007669"/>
    <property type="project" value="TreeGrafter"/>
</dbReference>
<dbReference type="EMBL" id="RKRE01000001">
    <property type="protein sequence ID" value="RPF49739.1"/>
    <property type="molecule type" value="Genomic_DNA"/>
</dbReference>
<dbReference type="RefSeq" id="WP_123927674.1">
    <property type="nucleotide sequence ID" value="NZ_RKRE01000001.1"/>
</dbReference>
<gene>
    <name evidence="4" type="ORF">EDD75_0559</name>
</gene>
<dbReference type="InterPro" id="IPR027477">
    <property type="entry name" value="Succ_DH/fumarate_Rdtase_cat_sf"/>
</dbReference>
<dbReference type="GO" id="GO:0000104">
    <property type="term" value="F:succinate dehydrogenase activity"/>
    <property type="evidence" value="ECO:0007669"/>
    <property type="project" value="TreeGrafter"/>
</dbReference>
<dbReference type="InterPro" id="IPR003953">
    <property type="entry name" value="FAD-dep_OxRdtase_2_FAD-bd"/>
</dbReference>
<evidence type="ECO:0000259" key="3">
    <source>
        <dbReference type="Pfam" id="PF00890"/>
    </source>
</evidence>
<dbReference type="NCBIfam" id="TIGR02061">
    <property type="entry name" value="aprA"/>
    <property type="match status" value="1"/>
</dbReference>
<dbReference type="Pfam" id="PF00890">
    <property type="entry name" value="FAD_binding_2"/>
    <property type="match status" value="1"/>
</dbReference>
<dbReference type="PIRSF" id="PIRSF000171">
    <property type="entry name" value="SDHA_APRA_LASPO"/>
    <property type="match status" value="1"/>
</dbReference>
<sequence>MPVPNFETVEVTTDLLICGGGMAGCGAAYEASYWAKKNGLKVTVVDKAALDRSGAVAQGLSAINMYLNIGNGERTPEEFCRYVRNDMMGIVRQDLCYDIARHVDSSVHLFEKWGLPIWRDAEGKPIRSGAWQVMISGESYKILVAEAAKKALNEAGMELYERVFIIEPLMDGDRIAGAIGFSTREEKIYVFKAKAVLAVMGGCVHVFRPRSTGEGLGRTWYPPFSTGSSTYFTIRAGAERTCEDIRFVPVRFKDAYGPVGAWFLLFKSTATNALDEVYTETRKPDLAPWEPYASTKPIPTNLRNYQGILEERDGKGPLLMRTERAIAALAEAYKGDEKAFKKKMKELESEAWEDFLDMTIGQANLWAAMNIRPEQMPSEITGAEPYFIGSHSGANGCWCSGPADLAPAEYNWGYNRMTTVKGLFAAGDACGASPHKFSSGSFTEGRIAAKAAIKFILENNTMPNPDPAQVEEFKARIKKPFEIYEQYKDYGTTDEVNPNYIVPRQYLFRLQKLMDEYAGGWSQNYATNKYKLEHCLKMLEWLKEDGEKMIARSLHELMRVFENIQRTWQAEAHVRTVLAREETRYPGYIFRADFPKMDENFNCFVNVKWDRNTGNWEIIKRPVIYIVD</sequence>
<dbReference type="PANTHER" id="PTHR11632:SF51">
    <property type="entry name" value="SUCCINATE DEHYDROGENASE [UBIQUINONE] FLAVOPROTEIN SUBUNIT, MITOCHONDRIAL"/>
    <property type="match status" value="1"/>
</dbReference>
<reference evidence="4 5" key="1">
    <citation type="submission" date="2018-11" db="EMBL/GenBank/DDBJ databases">
        <title>Genomic Encyclopedia of Type Strains, Phase IV (KMG-IV): sequencing the most valuable type-strain genomes for metagenomic binning, comparative biology and taxonomic classification.</title>
        <authorList>
            <person name="Goeker M."/>
        </authorList>
    </citation>
    <scope>NUCLEOTIDE SEQUENCE [LARGE SCALE GENOMIC DNA]</scope>
    <source>
        <strain evidence="4 5">DSM 102936</strain>
    </source>
</reference>
<dbReference type="InterPro" id="IPR011803">
    <property type="entry name" value="AprA"/>
</dbReference>
<dbReference type="SUPFAM" id="SSF46977">
    <property type="entry name" value="Succinate dehydrogenase/fumarate reductase flavoprotein C-terminal domain"/>
    <property type="match status" value="1"/>
</dbReference>
<dbReference type="Gene3D" id="3.90.700.10">
    <property type="entry name" value="Succinate dehydrogenase/fumarate reductase flavoprotein, catalytic domain"/>
    <property type="match status" value="1"/>
</dbReference>
<feature type="domain" description="FAD-dependent oxidoreductase 2 FAD-binding" evidence="3">
    <location>
        <begin position="14"/>
        <end position="249"/>
    </location>
</feature>
<keyword evidence="2" id="KW-0560">Oxidoreductase</keyword>
<dbReference type="Proteomes" id="UP000282654">
    <property type="component" value="Unassembled WGS sequence"/>
</dbReference>
<evidence type="ECO:0000313" key="4">
    <source>
        <dbReference type="EMBL" id="RPF49739.1"/>
    </source>
</evidence>